<feature type="region of interest" description="Disordered" evidence="1">
    <location>
        <begin position="19"/>
        <end position="42"/>
    </location>
</feature>
<organism evidence="2 3">
    <name type="scientific">Brevibacterium mcbrellneri ATCC 49030</name>
    <dbReference type="NCBI Taxonomy" id="585530"/>
    <lineage>
        <taxon>Bacteria</taxon>
        <taxon>Bacillati</taxon>
        <taxon>Actinomycetota</taxon>
        <taxon>Actinomycetes</taxon>
        <taxon>Micrococcales</taxon>
        <taxon>Brevibacteriaceae</taxon>
        <taxon>Brevibacterium</taxon>
    </lineage>
</organism>
<dbReference type="EMBL" id="ADNU01000060">
    <property type="protein sequence ID" value="EFG46746.1"/>
    <property type="molecule type" value="Genomic_DNA"/>
</dbReference>
<reference evidence="2 3" key="1">
    <citation type="submission" date="2010-04" db="EMBL/GenBank/DDBJ databases">
        <authorList>
            <person name="Qin X."/>
            <person name="Bachman B."/>
            <person name="Battles P."/>
            <person name="Bell A."/>
            <person name="Bess C."/>
            <person name="Bickham C."/>
            <person name="Chaboub L."/>
            <person name="Chen D."/>
            <person name="Coyle M."/>
            <person name="Deiros D.R."/>
            <person name="Dinh H."/>
            <person name="Forbes L."/>
            <person name="Fowler G."/>
            <person name="Francisco L."/>
            <person name="Fu Q."/>
            <person name="Gubbala S."/>
            <person name="Hale W."/>
            <person name="Han Y."/>
            <person name="Hemphill L."/>
            <person name="Highlander S.K."/>
            <person name="Hirani K."/>
            <person name="Hogues M."/>
            <person name="Jackson L."/>
            <person name="Jakkamsetti A."/>
            <person name="Javaid M."/>
            <person name="Jiang H."/>
            <person name="Korchina V."/>
            <person name="Kovar C."/>
            <person name="Lara F."/>
            <person name="Lee S."/>
            <person name="Mata R."/>
            <person name="Mathew T."/>
            <person name="Moen C."/>
            <person name="Morales K."/>
            <person name="Munidasa M."/>
            <person name="Nazareth L."/>
            <person name="Ngo R."/>
            <person name="Nguyen L."/>
            <person name="Okwuonu G."/>
            <person name="Ongeri F."/>
            <person name="Patil S."/>
            <person name="Petrosino J."/>
            <person name="Pham C."/>
            <person name="Pham P."/>
            <person name="Pu L.-L."/>
            <person name="Puazo M."/>
            <person name="Raj R."/>
            <person name="Reid J."/>
            <person name="Rouhana J."/>
            <person name="Saada N."/>
            <person name="Shang Y."/>
            <person name="Simmons D."/>
            <person name="Thornton R."/>
            <person name="Warren J."/>
            <person name="Weissenberger G."/>
            <person name="Zhang J."/>
            <person name="Zhang L."/>
            <person name="Zhou C."/>
            <person name="Zhu D."/>
            <person name="Muzny D."/>
            <person name="Worley K."/>
            <person name="Gibbs R."/>
        </authorList>
    </citation>
    <scope>NUCLEOTIDE SEQUENCE [LARGE SCALE GENOMIC DNA]</scope>
    <source>
        <strain evidence="2 3">ATCC 49030</strain>
    </source>
</reference>
<evidence type="ECO:0000256" key="1">
    <source>
        <dbReference type="SAM" id="MobiDB-lite"/>
    </source>
</evidence>
<comment type="caution">
    <text evidence="2">The sequence shown here is derived from an EMBL/GenBank/DDBJ whole genome shotgun (WGS) entry which is preliminary data.</text>
</comment>
<protein>
    <submittedName>
        <fullName evidence="2">Uncharacterized protein</fullName>
    </submittedName>
</protein>
<dbReference type="STRING" id="585530.HMPREF0183_1976"/>
<keyword evidence="3" id="KW-1185">Reference proteome</keyword>
<dbReference type="Proteomes" id="UP000005714">
    <property type="component" value="Unassembled WGS sequence"/>
</dbReference>
<gene>
    <name evidence="2" type="ORF">HMPREF0183_1976</name>
</gene>
<dbReference type="AlphaFoldDB" id="D4YPW6"/>
<accession>D4YPW6</accession>
<name>D4YPW6_9MICO</name>
<sequence length="42" mass="4372">MTPDALLFSSLAPGLERPRRYARAGGSGSVTLPARGRCLGRG</sequence>
<evidence type="ECO:0000313" key="2">
    <source>
        <dbReference type="EMBL" id="EFG46746.1"/>
    </source>
</evidence>
<evidence type="ECO:0000313" key="3">
    <source>
        <dbReference type="Proteomes" id="UP000005714"/>
    </source>
</evidence>
<proteinExistence type="predicted"/>